<dbReference type="InterPro" id="IPR032818">
    <property type="entry name" value="DedA-like"/>
</dbReference>
<feature type="transmembrane region" description="Helical" evidence="7">
    <location>
        <begin position="60"/>
        <end position="81"/>
    </location>
</feature>
<dbReference type="OrthoDB" id="9780918at2"/>
<dbReference type="Proteomes" id="UP000319980">
    <property type="component" value="Unassembled WGS sequence"/>
</dbReference>
<dbReference type="RefSeq" id="WP_146388951.1">
    <property type="nucleotide sequence ID" value="NZ_VOHK01000007.1"/>
</dbReference>
<comment type="similarity">
    <text evidence="2">Belongs to the DedA family.</text>
</comment>
<evidence type="ECO:0000256" key="5">
    <source>
        <dbReference type="ARBA" id="ARBA00022989"/>
    </source>
</evidence>
<evidence type="ECO:0000256" key="1">
    <source>
        <dbReference type="ARBA" id="ARBA00004651"/>
    </source>
</evidence>
<dbReference type="InterPro" id="IPR017756">
    <property type="entry name" value="TM_Gly-Cys-Arg_CS"/>
</dbReference>
<dbReference type="InterPro" id="IPR032816">
    <property type="entry name" value="VTT_dom"/>
</dbReference>
<protein>
    <submittedName>
        <fullName evidence="10">Phosphatase PAP2 family protein</fullName>
    </submittedName>
</protein>
<dbReference type="AlphaFoldDB" id="A0A5C5TVJ6"/>
<feature type="transmembrane region" description="Helical" evidence="7">
    <location>
        <begin position="448"/>
        <end position="465"/>
    </location>
</feature>
<feature type="transmembrane region" description="Helical" evidence="7">
    <location>
        <begin position="418"/>
        <end position="436"/>
    </location>
</feature>
<evidence type="ECO:0000256" key="4">
    <source>
        <dbReference type="ARBA" id="ARBA00022692"/>
    </source>
</evidence>
<evidence type="ECO:0000256" key="3">
    <source>
        <dbReference type="ARBA" id="ARBA00022475"/>
    </source>
</evidence>
<feature type="transmembrane region" description="Helical" evidence="7">
    <location>
        <begin position="244"/>
        <end position="267"/>
    </location>
</feature>
<dbReference type="PANTHER" id="PTHR30353">
    <property type="entry name" value="INNER MEMBRANE PROTEIN DEDA-RELATED"/>
    <property type="match status" value="1"/>
</dbReference>
<dbReference type="GO" id="GO:0005886">
    <property type="term" value="C:plasma membrane"/>
    <property type="evidence" value="ECO:0007669"/>
    <property type="project" value="UniProtKB-SubCell"/>
</dbReference>
<evidence type="ECO:0000259" key="8">
    <source>
        <dbReference type="Pfam" id="PF01569"/>
    </source>
</evidence>
<evidence type="ECO:0000256" key="7">
    <source>
        <dbReference type="SAM" id="Phobius"/>
    </source>
</evidence>
<sequence length="671" mass="73889">MTSGWFDATLAWISAHPVAAGGLIFLIAFCDSIIVLGIVVPALPLLFAIGALIGLGHVDGTYAITCAALGAFLGDATGYWVGRRWGPQLREHWPFSRHPQLLDRGELVFRRHGAKSILIARFVGAIRAFVPAIAGMLHMPLRRYVPMSLFACFLWAGLFLAPGWVFGASYEAVAAVADRLVLVLGGLLVALALAWAAVLYGYRWFDRHANDLLARALRWTRAHPRLGRYAAALIDPNRPESASLAILAACLLAIGWAWFALLGTVWMRGEPLALDLSVFQAMYELRNPLADRLMAGLASIGDWEVLMPAAVLALGWLLWRRRWIAAAHWVAALAFGLVLTTGLAHLIHMPLPPTVHSGFGFPSVSVTMTTITFGFFAVLIARELPGRTRVWPYMVAGLVGVLLGFARLYLGAHWLSDVVGGMLLGIVWLLVLGIAYRRHVARSFWMRPLAAIFYIAFALAALWHAPRAVDPLLDRFRSPESGVVLDREAWWRDDWAQLPAQRRERDASRRWALEVQVAGPLAPLQGHLRSLGWEVQPQADWIATLGLLDDDTPAPEQLVLPATLDSEAETLLLRRPAADGSIHALRLWRAPARLADGTPLWIGTTQTLEFQRPLYGLFGIWLPATHGDAAYAELRRALTGFPLREAAHPLTGAPVLRLRTDAARAEQEPPR</sequence>
<dbReference type="InterPro" id="IPR000326">
    <property type="entry name" value="PAP2/HPO"/>
</dbReference>
<feature type="domain" description="Phosphatidic acid phosphatase type 2/haloperoxidase" evidence="8">
    <location>
        <begin position="358"/>
        <end position="432"/>
    </location>
</feature>
<comment type="subcellular location">
    <subcellularLocation>
        <location evidence="1">Cell membrane</location>
        <topology evidence="1">Multi-pass membrane protein</topology>
    </subcellularLocation>
</comment>
<dbReference type="EMBL" id="VOHK01000007">
    <property type="protein sequence ID" value="TWT18211.1"/>
    <property type="molecule type" value="Genomic_DNA"/>
</dbReference>
<name>A0A5C5TVJ6_9GAMM</name>
<reference evidence="10 11" key="1">
    <citation type="journal article" date="2008" name="Int. J. Syst. Evol. Microbiol.">
        <title>Luteimonas marina sp. nov., isolated from seawater.</title>
        <authorList>
            <person name="Baik K.S."/>
            <person name="Park S.C."/>
            <person name="Kim M.S."/>
            <person name="Kim E.M."/>
            <person name="Park C."/>
            <person name="Chun J."/>
            <person name="Seong C.N."/>
        </authorList>
    </citation>
    <scope>NUCLEOTIDE SEQUENCE [LARGE SCALE GENOMIC DNA]</scope>
    <source>
        <strain evidence="10 11">FR1330</strain>
    </source>
</reference>
<dbReference type="Pfam" id="PF01569">
    <property type="entry name" value="PAP2"/>
    <property type="match status" value="1"/>
</dbReference>
<feature type="transmembrane region" description="Helical" evidence="7">
    <location>
        <begin position="20"/>
        <end position="53"/>
    </location>
</feature>
<organism evidence="10 11">
    <name type="scientific">Luteimonas marina</name>
    <dbReference type="NCBI Taxonomy" id="488485"/>
    <lineage>
        <taxon>Bacteria</taxon>
        <taxon>Pseudomonadati</taxon>
        <taxon>Pseudomonadota</taxon>
        <taxon>Gammaproteobacteria</taxon>
        <taxon>Lysobacterales</taxon>
        <taxon>Lysobacteraceae</taxon>
        <taxon>Luteimonas</taxon>
    </lineage>
</organism>
<keyword evidence="6 7" id="KW-0472">Membrane</keyword>
<dbReference type="NCBIfam" id="TIGR03382">
    <property type="entry name" value="GC_trans_RRR"/>
    <property type="match status" value="1"/>
</dbReference>
<feature type="transmembrane region" description="Helical" evidence="7">
    <location>
        <begin position="149"/>
        <end position="168"/>
    </location>
</feature>
<evidence type="ECO:0000256" key="6">
    <source>
        <dbReference type="ARBA" id="ARBA00023136"/>
    </source>
</evidence>
<evidence type="ECO:0000259" key="9">
    <source>
        <dbReference type="Pfam" id="PF09335"/>
    </source>
</evidence>
<proteinExistence type="inferred from homology"/>
<keyword evidence="11" id="KW-1185">Reference proteome</keyword>
<keyword evidence="5 7" id="KW-1133">Transmembrane helix</keyword>
<feature type="transmembrane region" description="Helical" evidence="7">
    <location>
        <begin position="326"/>
        <end position="347"/>
    </location>
</feature>
<dbReference type="CDD" id="cd03392">
    <property type="entry name" value="PAP2_like_2"/>
    <property type="match status" value="1"/>
</dbReference>
<accession>A0A5C5TVJ6</accession>
<dbReference type="InterPro" id="IPR036938">
    <property type="entry name" value="PAP2/HPO_sf"/>
</dbReference>
<evidence type="ECO:0000313" key="10">
    <source>
        <dbReference type="EMBL" id="TWT18211.1"/>
    </source>
</evidence>
<dbReference type="SUPFAM" id="SSF48317">
    <property type="entry name" value="Acid phosphatase/Vanadium-dependent haloperoxidase"/>
    <property type="match status" value="1"/>
</dbReference>
<dbReference type="Pfam" id="PF09335">
    <property type="entry name" value="VTT_dom"/>
    <property type="match status" value="1"/>
</dbReference>
<evidence type="ECO:0000256" key="2">
    <source>
        <dbReference type="ARBA" id="ARBA00010792"/>
    </source>
</evidence>
<gene>
    <name evidence="10" type="ORF">FQY83_15865</name>
</gene>
<dbReference type="PANTHER" id="PTHR30353:SF15">
    <property type="entry name" value="INNER MEMBRANE PROTEIN YABI"/>
    <property type="match status" value="1"/>
</dbReference>
<comment type="caution">
    <text evidence="10">The sequence shown here is derived from an EMBL/GenBank/DDBJ whole genome shotgun (WGS) entry which is preliminary data.</text>
</comment>
<keyword evidence="3" id="KW-1003">Cell membrane</keyword>
<feature type="transmembrane region" description="Helical" evidence="7">
    <location>
        <begin position="393"/>
        <end position="412"/>
    </location>
</feature>
<evidence type="ECO:0000313" key="11">
    <source>
        <dbReference type="Proteomes" id="UP000319980"/>
    </source>
</evidence>
<feature type="transmembrane region" description="Helical" evidence="7">
    <location>
        <begin position="180"/>
        <end position="202"/>
    </location>
</feature>
<feature type="transmembrane region" description="Helical" evidence="7">
    <location>
        <begin position="293"/>
        <end position="319"/>
    </location>
</feature>
<feature type="transmembrane region" description="Helical" evidence="7">
    <location>
        <begin position="359"/>
        <end position="381"/>
    </location>
</feature>
<keyword evidence="4 7" id="KW-0812">Transmembrane</keyword>
<dbReference type="Gene3D" id="1.20.144.10">
    <property type="entry name" value="Phosphatidic acid phosphatase type 2/haloperoxidase"/>
    <property type="match status" value="1"/>
</dbReference>
<feature type="domain" description="VTT" evidence="9">
    <location>
        <begin position="40"/>
        <end position="163"/>
    </location>
</feature>